<evidence type="ECO:0000256" key="1">
    <source>
        <dbReference type="ARBA" id="ARBA00010211"/>
    </source>
</evidence>
<dbReference type="RefSeq" id="WP_115671331.1">
    <property type="nucleotide sequence ID" value="NZ_UEYP01000008.1"/>
</dbReference>
<evidence type="ECO:0000313" key="5">
    <source>
        <dbReference type="Proteomes" id="UP000254764"/>
    </source>
</evidence>
<reference evidence="5" key="1">
    <citation type="submission" date="2018-07" db="EMBL/GenBank/DDBJ databases">
        <authorList>
            <person name="Peiro R."/>
            <person name="Begona"/>
            <person name="Cbmso G."/>
            <person name="Lopez M."/>
            <person name="Gonzalez S."/>
        </authorList>
    </citation>
    <scope>NUCLEOTIDE SEQUENCE [LARGE SCALE GENOMIC DNA]</scope>
</reference>
<evidence type="ECO:0000259" key="3">
    <source>
        <dbReference type="Pfam" id="PF01557"/>
    </source>
</evidence>
<protein>
    <recommendedName>
        <fullName evidence="3">Fumarylacetoacetase-like C-terminal domain-containing protein</fullName>
    </recommendedName>
</protein>
<dbReference type="SUPFAM" id="SSF56529">
    <property type="entry name" value="FAH"/>
    <property type="match status" value="1"/>
</dbReference>
<dbReference type="STRING" id="1336235.GCA_000518785_03966"/>
<dbReference type="Proteomes" id="UP000254764">
    <property type="component" value="Unassembled WGS sequence"/>
</dbReference>
<accession>A0A376ALH6</accession>
<sequence>MSSTHSLSAGQILPDDAVEALLVGRVWSAALSGPCPVLVRNGRLLDLSSIAATVSSLLEIDGIAARLRGAGDLPELGSLDDFLSGNAGTLLAPVDLQAIKAAGVTFADSMLERVIEEQAKGDATRALEIRQRLAPVLGDSLRGVVAGSEQAAHVKALLQDMGLWSQYLEVGIGPDAEIFTKAQPMSAVGCGAEVGIHPISEWNNPEPEVVLVLRSTGEIVGATLGNDVNLRDVEGRSALLLGKAKDNNASCSIGPFIRLFDSGFSLDDLGRVRVSLLVEGKDGFVMTGESPMEAISRKPADLARQLLNRNHQYPDGAVLFLGTMFAPVKDRRGAGQGFTHELGDRVEIATPKLGRLVNWVERSDTCGEWTFGVTALIRNLAARGLLDKV</sequence>
<feature type="domain" description="Fumarylacetoacetase-like C-terminal" evidence="3">
    <location>
        <begin position="219"/>
        <end position="360"/>
    </location>
</feature>
<dbReference type="GO" id="GO:0046872">
    <property type="term" value="F:metal ion binding"/>
    <property type="evidence" value="ECO:0007669"/>
    <property type="project" value="UniProtKB-KW"/>
</dbReference>
<dbReference type="Gene3D" id="3.90.850.10">
    <property type="entry name" value="Fumarylacetoacetase-like, C-terminal domain"/>
    <property type="match status" value="1"/>
</dbReference>
<organism evidence="4 5">
    <name type="scientific">Ciceribacter selenitireducens ATCC BAA-1503</name>
    <dbReference type="NCBI Taxonomy" id="1336235"/>
    <lineage>
        <taxon>Bacteria</taxon>
        <taxon>Pseudomonadati</taxon>
        <taxon>Pseudomonadota</taxon>
        <taxon>Alphaproteobacteria</taxon>
        <taxon>Hyphomicrobiales</taxon>
        <taxon>Rhizobiaceae</taxon>
        <taxon>Ciceribacter</taxon>
    </lineage>
</organism>
<name>A0A376ALH6_9HYPH</name>
<proteinExistence type="inferred from homology"/>
<dbReference type="PANTHER" id="PTHR42796">
    <property type="entry name" value="FUMARYLACETOACETATE HYDROLASE DOMAIN-CONTAINING PROTEIN 2A-RELATED"/>
    <property type="match status" value="1"/>
</dbReference>
<comment type="similarity">
    <text evidence="1">Belongs to the FAH family.</text>
</comment>
<dbReference type="AlphaFoldDB" id="A0A376ALH6"/>
<dbReference type="PANTHER" id="PTHR42796:SF7">
    <property type="entry name" value="2-DEHYDRO-3-DEOXY-D-ARABINONATE DEHYDRATASE"/>
    <property type="match status" value="1"/>
</dbReference>
<evidence type="ECO:0000313" key="4">
    <source>
        <dbReference type="EMBL" id="SSC68671.1"/>
    </source>
</evidence>
<dbReference type="InterPro" id="IPR036663">
    <property type="entry name" value="Fumarylacetoacetase_C_sf"/>
</dbReference>
<dbReference type="GO" id="GO:0003824">
    <property type="term" value="F:catalytic activity"/>
    <property type="evidence" value="ECO:0007669"/>
    <property type="project" value="InterPro"/>
</dbReference>
<dbReference type="EMBL" id="UEYP01000008">
    <property type="protein sequence ID" value="SSC68671.1"/>
    <property type="molecule type" value="Genomic_DNA"/>
</dbReference>
<dbReference type="InterPro" id="IPR051121">
    <property type="entry name" value="FAH"/>
</dbReference>
<evidence type="ECO:0000256" key="2">
    <source>
        <dbReference type="ARBA" id="ARBA00022723"/>
    </source>
</evidence>
<dbReference type="InterPro" id="IPR011234">
    <property type="entry name" value="Fumarylacetoacetase-like_C"/>
</dbReference>
<dbReference type="GO" id="GO:0044281">
    <property type="term" value="P:small molecule metabolic process"/>
    <property type="evidence" value="ECO:0007669"/>
    <property type="project" value="UniProtKB-ARBA"/>
</dbReference>
<gene>
    <name evidence="4" type="ORF">RHIZ70_4379</name>
</gene>
<dbReference type="OrthoDB" id="9779415at2"/>
<keyword evidence="2" id="KW-0479">Metal-binding</keyword>
<keyword evidence="5" id="KW-1185">Reference proteome</keyword>
<dbReference type="Pfam" id="PF01557">
    <property type="entry name" value="FAA_hydrolase"/>
    <property type="match status" value="1"/>
</dbReference>